<name>A0A9I9DSZ3_CUCME</name>
<sequence length="53" mass="5696">MAQSARVSLVGSGLVCDAKRDRCGIEMVGKSTGVTERIDKEARLERMATDEPA</sequence>
<dbReference type="EnsemblPlants" id="MELO3C022611.2.1">
    <property type="protein sequence ID" value="MELO3C022611.2.1"/>
    <property type="gene ID" value="MELO3C022611.2"/>
</dbReference>
<dbReference type="AlphaFoldDB" id="A0A9I9DSZ3"/>
<protein>
    <submittedName>
        <fullName evidence="1">Uncharacterized protein</fullName>
    </submittedName>
</protein>
<organism evidence="1">
    <name type="scientific">Cucumis melo</name>
    <name type="common">Muskmelon</name>
    <dbReference type="NCBI Taxonomy" id="3656"/>
    <lineage>
        <taxon>Eukaryota</taxon>
        <taxon>Viridiplantae</taxon>
        <taxon>Streptophyta</taxon>
        <taxon>Embryophyta</taxon>
        <taxon>Tracheophyta</taxon>
        <taxon>Spermatophyta</taxon>
        <taxon>Magnoliopsida</taxon>
        <taxon>eudicotyledons</taxon>
        <taxon>Gunneridae</taxon>
        <taxon>Pentapetalae</taxon>
        <taxon>rosids</taxon>
        <taxon>fabids</taxon>
        <taxon>Cucurbitales</taxon>
        <taxon>Cucurbitaceae</taxon>
        <taxon>Benincaseae</taxon>
        <taxon>Cucumis</taxon>
    </lineage>
</organism>
<dbReference type="Gramene" id="MELO3C022611.2.1">
    <property type="protein sequence ID" value="MELO3C022611.2.1"/>
    <property type="gene ID" value="MELO3C022611.2"/>
</dbReference>
<reference evidence="1" key="1">
    <citation type="submission" date="2023-03" db="UniProtKB">
        <authorList>
            <consortium name="EnsemblPlants"/>
        </authorList>
    </citation>
    <scope>IDENTIFICATION</scope>
</reference>
<accession>A0A9I9DSZ3</accession>
<evidence type="ECO:0000313" key="1">
    <source>
        <dbReference type="EnsemblPlants" id="MELO3C022611.2.1"/>
    </source>
</evidence>
<proteinExistence type="predicted"/>